<evidence type="ECO:0000256" key="2">
    <source>
        <dbReference type="ARBA" id="ARBA00004399"/>
    </source>
</evidence>
<sequence>MTCPGNGIYVVQGEMAIILTAMKRGTRWSSHSHQDEEQDTLIRNFTDLKDVLNQLGDLRDLDPNHFLGPFLEVIRSEETTGPVTSLALSAVNKFLSYGLIDPAGKSVPTTVENIADAVTHAKFVGTDQASDGVVLMKILQVLRTLMLSPEGAMLTNESVCEIMLSCFRICFESRLTELLRRSAEHCLKDMVQLLFSRLPQFCEDLRIPVNIKKLKMRTGGMDPSRGKRKNRTSQRVKSKKLVQKSEDGNKSEPVRKTWFLNTVLNMIESSASAIEQLNIPPHLTTTPVSPVGNIVDMQGAIHQSPPNEEHHRQEDTKSEENKECVNQEDTEASESEIKNEEVETSSEQVKQESDCVGDSLQCVVNVDDVSLSGVQDDSLSNKLNEDDEKQEFVNPRGVRFLTQEVDQNGCQPLVPYGVVCVRELFRFLISLCNPLDKQNTEVMIHMGLTLLTVALEIGADSIGKYNSLLSLVKDELCRNLFSAYGAERLSIFAADLQVSFLLFESLRTHLKFQLEFYLTKVIDIIISDSPKITYEQKEIALDSVVQLWRIPGFVTELYLNYDCDLYCPNLFEDLTKLLSKNAFPVSGLYNTHLLSLDALLTIIDSIEGHCHSRILNERQEETEGSAPRKETDSGTVHIPRSGRQRISENIPTHEQLMAIKRKKKLLATGSEHFNSKAKKGIQFLQEHHLLSTPLDPQEVVHFLRENPRLDKKMIGEFISNRNNLTVLDAFVKSFDFTDTRIDEALRQYLETFRLPGESPLISLIMEHFAEHWHKQNGEPFADADAAFTLAFAVIMLNVDQHNYNVKRQNIPMTVEEFKRNLKKVNGGEDFDQELLDDIYSSIKTDEIVMPAEQTGLVKENYLWKVLLRRGASKDGIFIHAPNGLFDHDLFSLIWGPTVAALSFVFDKSNDTTIYQKAISGFRKCAMISAHYGMSNDFDNLVISLCKFTTLLNTADSPDNLTVSFGSNPKAQLAAKTVFNLAHRHGDILREGWKNVLDCMLQLYRCKLLPKVMVEAEDFIEPSGRICLMREEAPSQKIETGLLSSLYSYIALASEPSTQKMPSPEDQEHIQRAHACVKECHLEHLINESKFLRIDSLQELVKFQNVKFYESHISSGMTYDEDAAVFFLELLLKVVIQNRDRVNTIWQSVRDHEYSLVMGAAACDHHFLMERSIVGLLRLAIRLMRREDMSPVVLQSLRMLLLLKSATLFRVSRQIAYGLYELLKTSAANIHSDTDWSIIFTLLECVGAGAHPPKVVGDSSREASDQAAKSDGDVPHEDDSGLGNERGYTSDSELSKATIRQHNSLTSRPTSPELSPNTGGGWILHTKHTTAVSGDIPPIFSHFLLSGHCSIGDTLSSSSAVFTTVNFFSFFPNLIYKYINYEVSLINVELFLTHLILLNSLAYPGFITAFLTFSMLHHIGLMKSGILVVRIESNSKVLPDG</sequence>
<dbReference type="GO" id="GO:0016197">
    <property type="term" value="P:endosomal transport"/>
    <property type="evidence" value="ECO:0007669"/>
    <property type="project" value="UniProtKB-ARBA"/>
</dbReference>
<dbReference type="Gene3D" id="1.10.220.20">
    <property type="match status" value="1"/>
</dbReference>
<dbReference type="GO" id="GO:0005085">
    <property type="term" value="F:guanyl-nucleotide exchange factor activity"/>
    <property type="evidence" value="ECO:0007669"/>
    <property type="project" value="InterPro"/>
</dbReference>
<evidence type="ECO:0000256" key="3">
    <source>
        <dbReference type="ARBA" id="ARBA00022448"/>
    </source>
</evidence>
<feature type="region of interest" description="Disordered" evidence="5">
    <location>
        <begin position="301"/>
        <end position="352"/>
    </location>
</feature>
<dbReference type="Gene3D" id="1.10.1000.11">
    <property type="entry name" value="Arf Nucleotide-binding Site Opener,domain 2"/>
    <property type="match status" value="1"/>
</dbReference>
<dbReference type="PROSITE" id="PS50190">
    <property type="entry name" value="SEC7"/>
    <property type="match status" value="1"/>
</dbReference>
<name>A0AAD8EIZ9_DIPPU</name>
<evidence type="ECO:0000256" key="1">
    <source>
        <dbReference type="ARBA" id="ARBA00004222"/>
    </source>
</evidence>
<feature type="compositionally biased region" description="Basic and acidic residues" evidence="5">
    <location>
        <begin position="1258"/>
        <end position="1278"/>
    </location>
</feature>
<keyword evidence="4" id="KW-0333">Golgi apparatus</keyword>
<proteinExistence type="predicted"/>
<evidence type="ECO:0000256" key="4">
    <source>
        <dbReference type="ARBA" id="ARBA00023034"/>
    </source>
</evidence>
<feature type="compositionally biased region" description="Basic and acidic residues" evidence="5">
    <location>
        <begin position="617"/>
        <end position="632"/>
    </location>
</feature>
<feature type="compositionally biased region" description="Basic and acidic residues" evidence="5">
    <location>
        <begin position="307"/>
        <end position="325"/>
    </location>
</feature>
<protein>
    <recommendedName>
        <fullName evidence="7">SEC7 domain-containing protein</fullName>
    </recommendedName>
</protein>
<evidence type="ECO:0000256" key="6">
    <source>
        <dbReference type="SAM" id="Phobius"/>
    </source>
</evidence>
<keyword evidence="9" id="KW-1185">Reference proteome</keyword>
<dbReference type="EMBL" id="JASPKZ010003851">
    <property type="protein sequence ID" value="KAJ9591988.1"/>
    <property type="molecule type" value="Genomic_DNA"/>
</dbReference>
<gene>
    <name evidence="8" type="ORF">L9F63_001500</name>
</gene>
<dbReference type="Pfam" id="PF12783">
    <property type="entry name" value="Sec7-like_HUS"/>
    <property type="match status" value="1"/>
</dbReference>
<dbReference type="SUPFAM" id="SSF48425">
    <property type="entry name" value="Sec7 domain"/>
    <property type="match status" value="1"/>
</dbReference>
<comment type="subcellular location">
    <subcellularLocation>
        <location evidence="2">Endoplasmic reticulum-Golgi intermediate compartment</location>
    </subcellularLocation>
    <subcellularLocation>
        <location evidence="1">Golgi apparatus</location>
        <location evidence="1">cis-Golgi network</location>
    </subcellularLocation>
</comment>
<dbReference type="GO" id="GO:0010256">
    <property type="term" value="P:endomembrane system organization"/>
    <property type="evidence" value="ECO:0007669"/>
    <property type="project" value="UniProtKB-ARBA"/>
</dbReference>
<comment type="caution">
    <text evidence="8">The sequence shown here is derived from an EMBL/GenBank/DDBJ whole genome shotgun (WGS) entry which is preliminary data.</text>
</comment>
<organism evidence="8 9">
    <name type="scientific">Diploptera punctata</name>
    <name type="common">Pacific beetle cockroach</name>
    <dbReference type="NCBI Taxonomy" id="6984"/>
    <lineage>
        <taxon>Eukaryota</taxon>
        <taxon>Metazoa</taxon>
        <taxon>Ecdysozoa</taxon>
        <taxon>Arthropoda</taxon>
        <taxon>Hexapoda</taxon>
        <taxon>Insecta</taxon>
        <taxon>Pterygota</taxon>
        <taxon>Neoptera</taxon>
        <taxon>Polyneoptera</taxon>
        <taxon>Dictyoptera</taxon>
        <taxon>Blattodea</taxon>
        <taxon>Blaberoidea</taxon>
        <taxon>Blaberidae</taxon>
        <taxon>Diplopterinae</taxon>
        <taxon>Diploptera</taxon>
    </lineage>
</organism>
<evidence type="ECO:0000313" key="8">
    <source>
        <dbReference type="EMBL" id="KAJ9591988.1"/>
    </source>
</evidence>
<evidence type="ECO:0000259" key="7">
    <source>
        <dbReference type="PROSITE" id="PS50190"/>
    </source>
</evidence>
<reference evidence="8" key="1">
    <citation type="journal article" date="2023" name="IScience">
        <title>Live-bearing cockroach genome reveals convergent evolutionary mechanisms linked to viviparity in insects and beyond.</title>
        <authorList>
            <person name="Fouks B."/>
            <person name="Harrison M.C."/>
            <person name="Mikhailova A.A."/>
            <person name="Marchal E."/>
            <person name="English S."/>
            <person name="Carruthers M."/>
            <person name="Jennings E.C."/>
            <person name="Chiamaka E.L."/>
            <person name="Frigard R.A."/>
            <person name="Pippel M."/>
            <person name="Attardo G.M."/>
            <person name="Benoit J.B."/>
            <person name="Bornberg-Bauer E."/>
            <person name="Tobe S.S."/>
        </authorList>
    </citation>
    <scope>NUCLEOTIDE SEQUENCE</scope>
    <source>
        <strain evidence="8">Stay&amp;Tobe</strain>
    </source>
</reference>
<dbReference type="GO" id="GO:0032012">
    <property type="term" value="P:regulation of ARF protein signal transduction"/>
    <property type="evidence" value="ECO:0007669"/>
    <property type="project" value="InterPro"/>
</dbReference>
<feature type="transmembrane region" description="Helical" evidence="6">
    <location>
        <begin position="1390"/>
        <end position="1412"/>
    </location>
</feature>
<dbReference type="SMART" id="SM00222">
    <property type="entry name" value="Sec7"/>
    <property type="match status" value="1"/>
</dbReference>
<dbReference type="Proteomes" id="UP001233999">
    <property type="component" value="Unassembled WGS sequence"/>
</dbReference>
<dbReference type="Pfam" id="PF01369">
    <property type="entry name" value="Sec7"/>
    <property type="match status" value="1"/>
</dbReference>
<dbReference type="InterPro" id="IPR032691">
    <property type="entry name" value="Mon2/Sec7/BIG1-like_HUS"/>
</dbReference>
<evidence type="ECO:0000256" key="5">
    <source>
        <dbReference type="SAM" id="MobiDB-lite"/>
    </source>
</evidence>
<dbReference type="PANTHER" id="PTHR10663:SF388">
    <property type="entry name" value="GOLGI-SPECIFIC BREFELDIN A-RESISTANCE GUANINE NUCLEOTIDE EXCHANGE FACTOR 1"/>
    <property type="match status" value="1"/>
</dbReference>
<keyword evidence="6" id="KW-0472">Membrane</keyword>
<evidence type="ECO:0000313" key="9">
    <source>
        <dbReference type="Proteomes" id="UP001233999"/>
    </source>
</evidence>
<feature type="non-terminal residue" evidence="8">
    <location>
        <position position="1"/>
    </location>
</feature>
<keyword evidence="6" id="KW-1133">Transmembrane helix</keyword>
<feature type="region of interest" description="Disordered" evidence="5">
    <location>
        <begin position="1253"/>
        <end position="1293"/>
    </location>
</feature>
<accession>A0AAD8EIZ9</accession>
<feature type="compositionally biased region" description="Basic residues" evidence="5">
    <location>
        <begin position="226"/>
        <end position="242"/>
    </location>
</feature>
<keyword evidence="6" id="KW-0812">Transmembrane</keyword>
<dbReference type="PANTHER" id="PTHR10663">
    <property type="entry name" value="GUANYL-NUCLEOTIDE EXCHANGE FACTOR"/>
    <property type="match status" value="1"/>
</dbReference>
<dbReference type="InterPro" id="IPR035999">
    <property type="entry name" value="Sec7_dom_sf"/>
</dbReference>
<dbReference type="FunFam" id="1.10.1000.11:FF:000007">
    <property type="entry name" value="Golgi-specific brefeldin A-resistance guanine nucleotide exchange factor 1"/>
    <property type="match status" value="1"/>
</dbReference>
<feature type="region of interest" description="Disordered" evidence="5">
    <location>
        <begin position="216"/>
        <end position="249"/>
    </location>
</feature>
<dbReference type="GO" id="GO:0005793">
    <property type="term" value="C:endoplasmic reticulum-Golgi intermediate compartment"/>
    <property type="evidence" value="ECO:0007669"/>
    <property type="project" value="UniProtKB-SubCell"/>
</dbReference>
<feature type="domain" description="SEC7" evidence="7">
    <location>
        <begin position="655"/>
        <end position="845"/>
    </location>
</feature>
<dbReference type="InterPro" id="IPR000904">
    <property type="entry name" value="Sec7_dom"/>
</dbReference>
<dbReference type="InterPro" id="IPR023394">
    <property type="entry name" value="Sec7_C_sf"/>
</dbReference>
<keyword evidence="3" id="KW-0813">Transport</keyword>
<feature type="region of interest" description="Disordered" evidence="5">
    <location>
        <begin position="617"/>
        <end position="645"/>
    </location>
</feature>
<dbReference type="GO" id="GO:0005794">
    <property type="term" value="C:Golgi apparatus"/>
    <property type="evidence" value="ECO:0007669"/>
    <property type="project" value="UniProtKB-SubCell"/>
</dbReference>
<reference evidence="8" key="2">
    <citation type="submission" date="2023-05" db="EMBL/GenBank/DDBJ databases">
        <authorList>
            <person name="Fouks B."/>
        </authorList>
    </citation>
    <scope>NUCLEOTIDE SEQUENCE</scope>
    <source>
        <strain evidence="8">Stay&amp;Tobe</strain>
        <tissue evidence="8">Testes</tissue>
    </source>
</reference>
<dbReference type="CDD" id="cd00171">
    <property type="entry name" value="Sec7"/>
    <property type="match status" value="1"/>
</dbReference>